<dbReference type="NCBIfam" id="TIGR00858">
    <property type="entry name" value="bioF"/>
    <property type="match status" value="1"/>
</dbReference>
<evidence type="ECO:0000256" key="9">
    <source>
        <dbReference type="ARBA" id="ARBA00047715"/>
    </source>
</evidence>
<evidence type="ECO:0000313" key="13">
    <source>
        <dbReference type="EMBL" id="SDW76200.1"/>
    </source>
</evidence>
<keyword evidence="8 10" id="KW-0663">Pyridoxal phosphate</keyword>
<comment type="catalytic activity">
    <reaction evidence="9 11">
        <text>6-carboxyhexanoyl-[ACP] + L-alanine + H(+) = (8S)-8-amino-7-oxononanoate + holo-[ACP] + CO2</text>
        <dbReference type="Rhea" id="RHEA:42288"/>
        <dbReference type="Rhea" id="RHEA-COMP:9685"/>
        <dbReference type="Rhea" id="RHEA-COMP:9955"/>
        <dbReference type="ChEBI" id="CHEBI:15378"/>
        <dbReference type="ChEBI" id="CHEBI:16526"/>
        <dbReference type="ChEBI" id="CHEBI:57972"/>
        <dbReference type="ChEBI" id="CHEBI:64479"/>
        <dbReference type="ChEBI" id="CHEBI:78846"/>
        <dbReference type="ChEBI" id="CHEBI:149468"/>
        <dbReference type="EC" id="2.3.1.47"/>
    </reaction>
</comment>
<gene>
    <name evidence="13" type="ORF">SAMN05444487_10633</name>
</gene>
<dbReference type="STRING" id="1048340.SAMN05444487_10633"/>
<dbReference type="InterPro" id="IPR015421">
    <property type="entry name" value="PyrdxlP-dep_Trfase_major"/>
</dbReference>
<keyword evidence="7" id="KW-0093">Biotin biosynthesis</keyword>
<evidence type="ECO:0000256" key="11">
    <source>
        <dbReference type="RuleBase" id="RU003693"/>
    </source>
</evidence>
<dbReference type="AlphaFoldDB" id="A0A1H2W6I7"/>
<evidence type="ECO:0000256" key="3">
    <source>
        <dbReference type="ARBA" id="ARBA00004746"/>
    </source>
</evidence>
<dbReference type="EC" id="2.3.1.47" evidence="11"/>
<proteinExistence type="inferred from homology"/>
<evidence type="ECO:0000256" key="5">
    <source>
        <dbReference type="ARBA" id="ARBA00011738"/>
    </source>
</evidence>
<evidence type="ECO:0000256" key="2">
    <source>
        <dbReference type="ARBA" id="ARBA00002513"/>
    </source>
</evidence>
<dbReference type="UniPathway" id="UPA00078"/>
<evidence type="ECO:0000256" key="8">
    <source>
        <dbReference type="ARBA" id="ARBA00022898"/>
    </source>
</evidence>
<organism evidence="13 14">
    <name type="scientific">Marininema mesophilum</name>
    <dbReference type="NCBI Taxonomy" id="1048340"/>
    <lineage>
        <taxon>Bacteria</taxon>
        <taxon>Bacillati</taxon>
        <taxon>Bacillota</taxon>
        <taxon>Bacilli</taxon>
        <taxon>Bacillales</taxon>
        <taxon>Thermoactinomycetaceae</taxon>
        <taxon>Marininema</taxon>
    </lineage>
</organism>
<evidence type="ECO:0000256" key="4">
    <source>
        <dbReference type="ARBA" id="ARBA00010008"/>
    </source>
</evidence>
<dbReference type="Pfam" id="PF00155">
    <property type="entry name" value="Aminotran_1_2"/>
    <property type="match status" value="1"/>
</dbReference>
<dbReference type="Gene3D" id="3.40.640.10">
    <property type="entry name" value="Type I PLP-dependent aspartate aminotransferase-like (Major domain)"/>
    <property type="match status" value="1"/>
</dbReference>
<comment type="function">
    <text evidence="2 11">Catalyzes the decarboxylative condensation of pimeloyl-[acyl-carrier protein] and L-alanine to produce 8-amino-7-oxononanoate (AON), [acyl-carrier protein], and carbon dioxide.</text>
</comment>
<dbReference type="GO" id="GO:0008710">
    <property type="term" value="F:8-amino-7-oxononanoate synthase activity"/>
    <property type="evidence" value="ECO:0007669"/>
    <property type="project" value="UniProtKB-UniRule"/>
</dbReference>
<dbReference type="Proteomes" id="UP000198534">
    <property type="component" value="Unassembled WGS sequence"/>
</dbReference>
<keyword evidence="6 11" id="KW-0808">Transferase</keyword>
<feature type="domain" description="Aminotransferase class I/classII large" evidence="12">
    <location>
        <begin position="41"/>
        <end position="382"/>
    </location>
</feature>
<name>A0A1H2W6I7_9BACL</name>
<dbReference type="PROSITE" id="PS00599">
    <property type="entry name" value="AA_TRANSFER_CLASS_2"/>
    <property type="match status" value="1"/>
</dbReference>
<dbReference type="InterPro" id="IPR001917">
    <property type="entry name" value="Aminotrans_II_pyridoxalP_BS"/>
</dbReference>
<evidence type="ECO:0000259" key="12">
    <source>
        <dbReference type="Pfam" id="PF00155"/>
    </source>
</evidence>
<evidence type="ECO:0000256" key="1">
    <source>
        <dbReference type="ARBA" id="ARBA00001933"/>
    </source>
</evidence>
<dbReference type="PANTHER" id="PTHR13693">
    <property type="entry name" value="CLASS II AMINOTRANSFERASE/8-AMINO-7-OXONONANOATE SYNTHASE"/>
    <property type="match status" value="1"/>
</dbReference>
<dbReference type="RefSeq" id="WP_245726282.1">
    <property type="nucleotide sequence ID" value="NZ_FNNQ01000006.1"/>
</dbReference>
<feature type="modified residue" description="N6-(pyridoxal phosphate)lysine" evidence="10">
    <location>
        <position position="241"/>
    </location>
</feature>
<evidence type="ECO:0000313" key="14">
    <source>
        <dbReference type="Proteomes" id="UP000198534"/>
    </source>
</evidence>
<comment type="cofactor">
    <cofactor evidence="1 10 11">
        <name>pyridoxal 5'-phosphate</name>
        <dbReference type="ChEBI" id="CHEBI:597326"/>
    </cofactor>
</comment>
<keyword evidence="14" id="KW-1185">Reference proteome</keyword>
<dbReference type="InterPro" id="IPR004723">
    <property type="entry name" value="AONS_Archaea/Proteobacteria"/>
</dbReference>
<dbReference type="InterPro" id="IPR050087">
    <property type="entry name" value="AON_synthase_class-II"/>
</dbReference>
<reference evidence="13 14" key="1">
    <citation type="submission" date="2016-10" db="EMBL/GenBank/DDBJ databases">
        <authorList>
            <person name="de Groot N.N."/>
        </authorList>
    </citation>
    <scope>NUCLEOTIDE SEQUENCE [LARGE SCALE GENOMIC DNA]</scope>
    <source>
        <strain evidence="13 14">DSM 45610</strain>
    </source>
</reference>
<evidence type="ECO:0000256" key="7">
    <source>
        <dbReference type="ARBA" id="ARBA00022756"/>
    </source>
</evidence>
<protein>
    <recommendedName>
        <fullName evidence="11">8-amino-7-ketopelargonate synthase</fullName>
        <ecNumber evidence="11">2.3.1.47</ecNumber>
    </recommendedName>
</protein>
<dbReference type="GO" id="GO:0030170">
    <property type="term" value="F:pyridoxal phosphate binding"/>
    <property type="evidence" value="ECO:0007669"/>
    <property type="project" value="InterPro"/>
</dbReference>
<accession>A0A1H2W6I7</accession>
<dbReference type="GO" id="GO:0009102">
    <property type="term" value="P:biotin biosynthetic process"/>
    <property type="evidence" value="ECO:0007669"/>
    <property type="project" value="UniProtKB-UniRule"/>
</dbReference>
<dbReference type="PANTHER" id="PTHR13693:SF100">
    <property type="entry name" value="8-AMINO-7-OXONONANOATE SYNTHASE"/>
    <property type="match status" value="1"/>
</dbReference>
<evidence type="ECO:0000256" key="10">
    <source>
        <dbReference type="PIRSR" id="PIRSR604723-51"/>
    </source>
</evidence>
<dbReference type="CDD" id="cd06454">
    <property type="entry name" value="KBL_like"/>
    <property type="match status" value="1"/>
</dbReference>
<dbReference type="InterPro" id="IPR015424">
    <property type="entry name" value="PyrdxlP-dep_Trfase"/>
</dbReference>
<dbReference type="SUPFAM" id="SSF53383">
    <property type="entry name" value="PLP-dependent transferases"/>
    <property type="match status" value="1"/>
</dbReference>
<sequence length="393" mass="42928">MSTWDEEIRQRMAAIRKQGRLRESITTGEAAQPVVVREGKRLINLSSNNYLGLAGHPAIISAQQQGAEQGAGATASRLIVGYSPETAALEAQLATYKGCEDALIFTSGYTANVGVLSALLRRNDGVFSDRLNHASIVDGIRLSGARPYRYRHRDLNHLEAQLKEADRLGIRNRLIVTDTVFSMDGDIAPLREIIHLKEKYGAALMVDDAHGSGVFGPEGKGTAYQLGVADGVDLHMGTFSKAYGVYGAYVAGKKEWLHYLVNTCRSLIYTTALPPTMIAGITTSLELIRQGEDLRRDLAEKSSMFRNQLRQAGFDTGESMTQIVPIMVGGSDQTLQYSRLLSERGVLSVGIRPPTVPDGEARLRFSLMATMKEQELQESITVIVDTGRELGVI</sequence>
<dbReference type="Gene3D" id="3.90.1150.10">
    <property type="entry name" value="Aspartate Aminotransferase, domain 1"/>
    <property type="match status" value="1"/>
</dbReference>
<comment type="subunit">
    <text evidence="5 11">Homodimer.</text>
</comment>
<dbReference type="EMBL" id="FNNQ01000006">
    <property type="protein sequence ID" value="SDW76200.1"/>
    <property type="molecule type" value="Genomic_DNA"/>
</dbReference>
<comment type="pathway">
    <text evidence="3 11">Cofactor biosynthesis; biotin biosynthesis.</text>
</comment>
<evidence type="ECO:0000256" key="6">
    <source>
        <dbReference type="ARBA" id="ARBA00022679"/>
    </source>
</evidence>
<comment type="similarity">
    <text evidence="4 11">Belongs to the class-II pyridoxal-phosphate-dependent aminotransferase family. BioF subfamily.</text>
</comment>
<dbReference type="InterPro" id="IPR015422">
    <property type="entry name" value="PyrdxlP-dep_Trfase_small"/>
</dbReference>
<dbReference type="InterPro" id="IPR004839">
    <property type="entry name" value="Aminotransferase_I/II_large"/>
</dbReference>